<dbReference type="Proteomes" id="UP001255601">
    <property type="component" value="Unassembled WGS sequence"/>
</dbReference>
<dbReference type="RefSeq" id="WP_309770674.1">
    <property type="nucleotide sequence ID" value="NZ_JAVIZC010000002.1"/>
</dbReference>
<dbReference type="Pfam" id="PF02195">
    <property type="entry name" value="ParB_N"/>
    <property type="match status" value="1"/>
</dbReference>
<dbReference type="Gene3D" id="3.90.1530.10">
    <property type="entry name" value="Conserved hypothetical protein from pyrococcus furiosus pfu- 392566-001, ParB domain"/>
    <property type="match status" value="1"/>
</dbReference>
<sequence length="332" mass="35887">MSKASGKKSILASFASYTPPQQKGDEAPAEDVAPSASRVAGVIGATQRTLAELREERDQLKALAEAGGEIEIDPELVDPSPFPDRLKDDSEANFEAFKASIASEGQLIPILVRRHPTVAGRYQVGYGHRRLRAARELGRNVKAKVGELDDRQIALAQGMENSGRQDLSWAEKALFASGMAAAGIKARDIRAALSVDDAELARFRAVCRSVSEDVIRAIGRAPKAGRKRWVALAQACEDSAGMSRVRETLARAKVSDSDARFVAALNAATAKTRPASQSVEVADRQGRKVGTASFKPGEIRILVNQALAPDFAVFLQEELPEIVERYQAKRNQ</sequence>
<organism evidence="4 5">
    <name type="scientific">Agrobacterium larrymoorei</name>
    <dbReference type="NCBI Taxonomy" id="160699"/>
    <lineage>
        <taxon>Bacteria</taxon>
        <taxon>Pseudomonadati</taxon>
        <taxon>Pseudomonadota</taxon>
        <taxon>Alphaproteobacteria</taxon>
        <taxon>Hyphomicrobiales</taxon>
        <taxon>Rhizobiaceae</taxon>
        <taxon>Rhizobium/Agrobacterium group</taxon>
        <taxon>Agrobacterium</taxon>
    </lineage>
</organism>
<dbReference type="InterPro" id="IPR036086">
    <property type="entry name" value="ParB/Sulfiredoxin_sf"/>
</dbReference>
<dbReference type="InterPro" id="IPR003115">
    <property type="entry name" value="ParB_N"/>
</dbReference>
<evidence type="ECO:0000313" key="5">
    <source>
        <dbReference type="Proteomes" id="UP001255601"/>
    </source>
</evidence>
<name>A0AAJ2EUS7_9HYPH</name>
<evidence type="ECO:0000313" key="4">
    <source>
        <dbReference type="EMBL" id="MDR6101757.1"/>
    </source>
</evidence>
<dbReference type="GO" id="GO:0007059">
    <property type="term" value="P:chromosome segregation"/>
    <property type="evidence" value="ECO:0007669"/>
    <property type="project" value="TreeGrafter"/>
</dbReference>
<dbReference type="NCBIfam" id="TIGR03454">
    <property type="entry name" value="partition_RepB"/>
    <property type="match status" value="1"/>
</dbReference>
<feature type="region of interest" description="Disordered" evidence="2">
    <location>
        <begin position="13"/>
        <end position="33"/>
    </location>
</feature>
<dbReference type="InterPro" id="IPR011111">
    <property type="entry name" value="Plasmid_RepB"/>
</dbReference>
<dbReference type="InterPro" id="IPR037972">
    <property type="entry name" value="RepB_N"/>
</dbReference>
<evidence type="ECO:0000259" key="3">
    <source>
        <dbReference type="SMART" id="SM00470"/>
    </source>
</evidence>
<accession>A0AAJ2EUS7</accession>
<dbReference type="SUPFAM" id="SSF110849">
    <property type="entry name" value="ParB/Sulfiredoxin"/>
    <property type="match status" value="1"/>
</dbReference>
<evidence type="ECO:0000256" key="2">
    <source>
        <dbReference type="SAM" id="MobiDB-lite"/>
    </source>
</evidence>
<dbReference type="InterPro" id="IPR017819">
    <property type="entry name" value="Plasmid_partition_RepB"/>
</dbReference>
<reference evidence="4" key="1">
    <citation type="submission" date="2023-08" db="EMBL/GenBank/DDBJ databases">
        <title>Functional and genomic diversity of the sorghum phyllosphere microbiome.</title>
        <authorList>
            <person name="Shade A."/>
        </authorList>
    </citation>
    <scope>NUCLEOTIDE SEQUENCE</scope>
    <source>
        <strain evidence="4">SORGH_AS_0974</strain>
    </source>
</reference>
<comment type="caution">
    <text evidence="4">The sequence shown here is derived from an EMBL/GenBank/DDBJ whole genome shotgun (WGS) entry which is preliminary data.</text>
</comment>
<dbReference type="EMBL" id="JAVIZC010000002">
    <property type="protein sequence ID" value="MDR6101757.1"/>
    <property type="molecule type" value="Genomic_DNA"/>
</dbReference>
<dbReference type="SMART" id="SM00470">
    <property type="entry name" value="ParB"/>
    <property type="match status" value="1"/>
</dbReference>
<dbReference type="CDD" id="cd16405">
    <property type="entry name" value="RepB_like_N"/>
    <property type="match status" value="1"/>
</dbReference>
<dbReference type="InterPro" id="IPR004437">
    <property type="entry name" value="ParB/RepB/Spo0J"/>
</dbReference>
<dbReference type="PANTHER" id="PTHR33375">
    <property type="entry name" value="CHROMOSOME-PARTITIONING PROTEIN PARB-RELATED"/>
    <property type="match status" value="1"/>
</dbReference>
<dbReference type="GO" id="GO:0003677">
    <property type="term" value="F:DNA binding"/>
    <property type="evidence" value="ECO:0007669"/>
    <property type="project" value="InterPro"/>
</dbReference>
<dbReference type="AlphaFoldDB" id="A0AAJ2EUS7"/>
<feature type="domain" description="ParB-like N-terminal" evidence="3">
    <location>
        <begin position="70"/>
        <end position="162"/>
    </location>
</feature>
<dbReference type="InterPro" id="IPR050336">
    <property type="entry name" value="Chromosome_partition/occlusion"/>
</dbReference>
<evidence type="ECO:0000256" key="1">
    <source>
        <dbReference type="ARBA" id="ARBA00006295"/>
    </source>
</evidence>
<dbReference type="PANTHER" id="PTHR33375:SF1">
    <property type="entry name" value="CHROMOSOME-PARTITIONING PROTEIN PARB-RELATED"/>
    <property type="match status" value="1"/>
</dbReference>
<gene>
    <name evidence="4" type="ORF">QE369_001954</name>
</gene>
<comment type="similarity">
    <text evidence="1">Belongs to the ParB family.</text>
</comment>
<dbReference type="NCBIfam" id="TIGR00180">
    <property type="entry name" value="parB_part"/>
    <property type="match status" value="1"/>
</dbReference>
<proteinExistence type="inferred from homology"/>
<protein>
    <submittedName>
        <fullName evidence="4">ParB family chromosome partitioning protein</fullName>
    </submittedName>
</protein>
<dbReference type="GO" id="GO:0005694">
    <property type="term" value="C:chromosome"/>
    <property type="evidence" value="ECO:0007669"/>
    <property type="project" value="TreeGrafter"/>
</dbReference>
<dbReference type="Pfam" id="PF07506">
    <property type="entry name" value="RepB"/>
    <property type="match status" value="1"/>
</dbReference>